<gene>
    <name evidence="2" type="ORF">METZ01_LOCUS355417</name>
</gene>
<accession>A0A382RY55</accession>
<dbReference type="Pfam" id="PF01969">
    <property type="entry name" value="Ni_insertion"/>
    <property type="match status" value="1"/>
</dbReference>
<dbReference type="AlphaFoldDB" id="A0A382RY55"/>
<name>A0A382RY55_9ZZZZ</name>
<reference evidence="2" key="1">
    <citation type="submission" date="2018-05" db="EMBL/GenBank/DDBJ databases">
        <authorList>
            <person name="Lanie J.A."/>
            <person name="Ng W.-L."/>
            <person name="Kazmierczak K.M."/>
            <person name="Andrzejewski T.M."/>
            <person name="Davidsen T.M."/>
            <person name="Wayne K.J."/>
            <person name="Tettelin H."/>
            <person name="Glass J.I."/>
            <person name="Rusch D."/>
            <person name="Podicherti R."/>
            <person name="Tsui H.-C.T."/>
            <person name="Winkler M.E."/>
        </authorList>
    </citation>
    <scope>NUCLEOTIDE SEQUENCE</scope>
</reference>
<dbReference type="EMBL" id="UINC01125020">
    <property type="protein sequence ID" value="SVD02563.1"/>
    <property type="molecule type" value="Genomic_DNA"/>
</dbReference>
<keyword evidence="1" id="KW-0533">Nickel</keyword>
<proteinExistence type="predicted"/>
<sequence>MTIAYFDCFSGVSGDMVLGALVDAGLDFDRLRKELRKLPVDNFRIQRRHAKKHEIVATKIDVIVKAPDGRDVVEAPGADEPHHHYDHNHGPARHLKDLLEIINESDLDPAIRQRASSVFEHLAAAEGTIHGMDKDDIHLHEVSGMDAVIDIVGACVGLYQMGIEEVY</sequence>
<evidence type="ECO:0008006" key="3">
    <source>
        <dbReference type="Google" id="ProtNLM"/>
    </source>
</evidence>
<dbReference type="PANTHER" id="PTHR36566">
    <property type="entry name" value="NICKEL INSERTION PROTEIN-RELATED"/>
    <property type="match status" value="1"/>
</dbReference>
<feature type="non-terminal residue" evidence="2">
    <location>
        <position position="167"/>
    </location>
</feature>
<evidence type="ECO:0000313" key="2">
    <source>
        <dbReference type="EMBL" id="SVD02563.1"/>
    </source>
</evidence>
<protein>
    <recommendedName>
        <fullName evidence="3">LarC family nickel insertion protein</fullName>
    </recommendedName>
</protein>
<organism evidence="2">
    <name type="scientific">marine metagenome</name>
    <dbReference type="NCBI Taxonomy" id="408172"/>
    <lineage>
        <taxon>unclassified sequences</taxon>
        <taxon>metagenomes</taxon>
        <taxon>ecological metagenomes</taxon>
    </lineage>
</organism>
<dbReference type="PANTHER" id="PTHR36566:SF1">
    <property type="entry name" value="PYRIDINIUM-3,5-BISTHIOCARBOXYLIC ACID MONONUCLEOTIDE NICKEL INSERTION PROTEIN"/>
    <property type="match status" value="1"/>
</dbReference>
<evidence type="ECO:0000256" key="1">
    <source>
        <dbReference type="ARBA" id="ARBA00022596"/>
    </source>
</evidence>
<dbReference type="InterPro" id="IPR002822">
    <property type="entry name" value="Ni_insertion"/>
</dbReference>